<dbReference type="EMBL" id="LS483250">
    <property type="protein sequence ID" value="SQD77902.1"/>
    <property type="molecule type" value="Genomic_DNA"/>
</dbReference>
<name>A0A330LN80_9GAMM</name>
<dbReference type="AlphaFoldDB" id="A0A330LN80"/>
<proteinExistence type="predicted"/>
<protein>
    <submittedName>
        <fullName evidence="1">Uncharacterized protein</fullName>
    </submittedName>
</protein>
<keyword evidence="2" id="KW-1185">Reference proteome</keyword>
<evidence type="ECO:0000313" key="1">
    <source>
        <dbReference type="EMBL" id="SQD77902.1"/>
    </source>
</evidence>
<dbReference type="KEGG" id="mya:MORIYA_1424"/>
<sequence length="45" mass="5147">MVERWTVNPYVASSSLARGATFSFFTEKVTVSDLLPCINLHRKHH</sequence>
<organism evidence="1 2">
    <name type="scientific">Moritella yayanosii</name>
    <dbReference type="NCBI Taxonomy" id="69539"/>
    <lineage>
        <taxon>Bacteria</taxon>
        <taxon>Pseudomonadati</taxon>
        <taxon>Pseudomonadota</taxon>
        <taxon>Gammaproteobacteria</taxon>
        <taxon>Alteromonadales</taxon>
        <taxon>Moritellaceae</taxon>
        <taxon>Moritella</taxon>
    </lineage>
</organism>
<dbReference type="AntiFam" id="ANF00010">
    <property type="entry name" value="tRNA translation"/>
</dbReference>
<dbReference type="Proteomes" id="UP000250163">
    <property type="component" value="Chromosome MORIYA"/>
</dbReference>
<reference evidence="2" key="1">
    <citation type="submission" date="2018-05" db="EMBL/GenBank/DDBJ databases">
        <authorList>
            <person name="Cea G.-C."/>
            <person name="William W."/>
        </authorList>
    </citation>
    <scope>NUCLEOTIDE SEQUENCE [LARGE SCALE GENOMIC DNA]</scope>
    <source>
        <strain evidence="2">DB21MT 5</strain>
    </source>
</reference>
<accession>A0A330LN80</accession>
<gene>
    <name evidence="1" type="ORF">MORIYA_1424</name>
</gene>
<evidence type="ECO:0000313" key="2">
    <source>
        <dbReference type="Proteomes" id="UP000250163"/>
    </source>
</evidence>